<dbReference type="Proteomes" id="UP000253383">
    <property type="component" value="Unassembled WGS sequence"/>
</dbReference>
<dbReference type="OrthoDB" id="9883427at2"/>
<dbReference type="AlphaFoldDB" id="A0A368JS33"/>
<proteinExistence type="predicted"/>
<sequence length="76" mass="8744">MSFKALFLIGGLEFTFLVAILLKFTGLISLGWIWLFAPVWLPIAWLILMIFSLFCYLAAVAILRVFFNRLKSQSNQ</sequence>
<evidence type="ECO:0008006" key="4">
    <source>
        <dbReference type="Google" id="ProtNLM"/>
    </source>
</evidence>
<evidence type="ECO:0000256" key="1">
    <source>
        <dbReference type="SAM" id="Phobius"/>
    </source>
</evidence>
<organism evidence="2 3">
    <name type="scientific">Larkinella punicea</name>
    <dbReference type="NCBI Taxonomy" id="2315727"/>
    <lineage>
        <taxon>Bacteria</taxon>
        <taxon>Pseudomonadati</taxon>
        <taxon>Bacteroidota</taxon>
        <taxon>Cytophagia</taxon>
        <taxon>Cytophagales</taxon>
        <taxon>Spirosomataceae</taxon>
        <taxon>Larkinella</taxon>
    </lineage>
</organism>
<comment type="caution">
    <text evidence="2">The sequence shown here is derived from an EMBL/GenBank/DDBJ whole genome shotgun (WGS) entry which is preliminary data.</text>
</comment>
<accession>A0A368JS33</accession>
<gene>
    <name evidence="2" type="ORF">DUE52_11210</name>
</gene>
<name>A0A368JS33_9BACT</name>
<keyword evidence="3" id="KW-1185">Reference proteome</keyword>
<evidence type="ECO:0000313" key="2">
    <source>
        <dbReference type="EMBL" id="RCR69413.1"/>
    </source>
</evidence>
<keyword evidence="1" id="KW-0812">Transmembrane</keyword>
<protein>
    <recommendedName>
        <fullName evidence="4">Transmembrane Fragile-X-F protein</fullName>
    </recommendedName>
</protein>
<keyword evidence="1" id="KW-0472">Membrane</keyword>
<reference evidence="2 3" key="1">
    <citation type="submission" date="2018-07" db="EMBL/GenBank/DDBJ databases">
        <title>Genome analysis of Larkinella rosea.</title>
        <authorList>
            <person name="Zhou Z."/>
            <person name="Wang G."/>
        </authorList>
    </citation>
    <scope>NUCLEOTIDE SEQUENCE [LARGE SCALE GENOMIC DNA]</scope>
    <source>
        <strain evidence="3">zzj9</strain>
    </source>
</reference>
<feature type="transmembrane region" description="Helical" evidence="1">
    <location>
        <begin position="43"/>
        <end position="67"/>
    </location>
</feature>
<evidence type="ECO:0000313" key="3">
    <source>
        <dbReference type="Proteomes" id="UP000253383"/>
    </source>
</evidence>
<keyword evidence="1" id="KW-1133">Transmembrane helix</keyword>
<dbReference type="EMBL" id="QOWE01000008">
    <property type="protein sequence ID" value="RCR69413.1"/>
    <property type="molecule type" value="Genomic_DNA"/>
</dbReference>
<dbReference type="RefSeq" id="WP_114406100.1">
    <property type="nucleotide sequence ID" value="NZ_QOWE01000008.1"/>
</dbReference>
<feature type="transmembrane region" description="Helical" evidence="1">
    <location>
        <begin position="12"/>
        <end position="37"/>
    </location>
</feature>